<accession>A0A974C3D0</accession>
<dbReference type="Proteomes" id="UP000694892">
    <property type="component" value="Chromosome 8S"/>
</dbReference>
<sequence>MEGGGCCMWRERLRETGTEVGEGCSMWRERLRETGTEGGRLRYVEGKVKRNRKGGGEAAVCGGERVRKRETLRKQKKGFV</sequence>
<evidence type="ECO:0000313" key="1">
    <source>
        <dbReference type="EMBL" id="OCT65726.1"/>
    </source>
</evidence>
<dbReference type="AlphaFoldDB" id="A0A974C3D0"/>
<gene>
    <name evidence="1" type="ORF">XELAEV_18041966mg</name>
</gene>
<evidence type="ECO:0000313" key="2">
    <source>
        <dbReference type="Proteomes" id="UP000694892"/>
    </source>
</evidence>
<organism evidence="1 2">
    <name type="scientific">Xenopus laevis</name>
    <name type="common">African clawed frog</name>
    <dbReference type="NCBI Taxonomy" id="8355"/>
    <lineage>
        <taxon>Eukaryota</taxon>
        <taxon>Metazoa</taxon>
        <taxon>Chordata</taxon>
        <taxon>Craniata</taxon>
        <taxon>Vertebrata</taxon>
        <taxon>Euteleostomi</taxon>
        <taxon>Amphibia</taxon>
        <taxon>Batrachia</taxon>
        <taxon>Anura</taxon>
        <taxon>Pipoidea</taxon>
        <taxon>Pipidae</taxon>
        <taxon>Xenopodinae</taxon>
        <taxon>Xenopus</taxon>
        <taxon>Xenopus</taxon>
    </lineage>
</organism>
<name>A0A974C3D0_XENLA</name>
<reference evidence="2" key="1">
    <citation type="journal article" date="2016" name="Nature">
        <title>Genome evolution in the allotetraploid frog Xenopus laevis.</title>
        <authorList>
            <person name="Session A.M."/>
            <person name="Uno Y."/>
            <person name="Kwon T."/>
            <person name="Chapman J.A."/>
            <person name="Toyoda A."/>
            <person name="Takahashi S."/>
            <person name="Fukui A."/>
            <person name="Hikosaka A."/>
            <person name="Suzuki A."/>
            <person name="Kondo M."/>
            <person name="van Heeringen S.J."/>
            <person name="Quigley I."/>
            <person name="Heinz S."/>
            <person name="Ogino H."/>
            <person name="Ochi H."/>
            <person name="Hellsten U."/>
            <person name="Lyons J.B."/>
            <person name="Simakov O."/>
            <person name="Putnam N."/>
            <person name="Stites J."/>
            <person name="Kuroki Y."/>
            <person name="Tanaka T."/>
            <person name="Michiue T."/>
            <person name="Watanabe M."/>
            <person name="Bogdanovic O."/>
            <person name="Lister R."/>
            <person name="Georgiou G."/>
            <person name="Paranjpe S.S."/>
            <person name="van Kruijsbergen I."/>
            <person name="Shu S."/>
            <person name="Carlson J."/>
            <person name="Kinoshita T."/>
            <person name="Ohta Y."/>
            <person name="Mawaribuchi S."/>
            <person name="Jenkins J."/>
            <person name="Grimwood J."/>
            <person name="Schmutz J."/>
            <person name="Mitros T."/>
            <person name="Mozaffari S.V."/>
            <person name="Suzuki Y."/>
            <person name="Haramoto Y."/>
            <person name="Yamamoto T.S."/>
            <person name="Takagi C."/>
            <person name="Heald R."/>
            <person name="Miller K."/>
            <person name="Haudenschild C."/>
            <person name="Kitzman J."/>
            <person name="Nakayama T."/>
            <person name="Izutsu Y."/>
            <person name="Robert J."/>
            <person name="Fortriede J."/>
            <person name="Burns K."/>
            <person name="Lotay V."/>
            <person name="Karimi K."/>
            <person name="Yasuoka Y."/>
            <person name="Dichmann D.S."/>
            <person name="Flajnik M.F."/>
            <person name="Houston D.W."/>
            <person name="Shendure J."/>
            <person name="DuPasquier L."/>
            <person name="Vize P.D."/>
            <person name="Zorn A.M."/>
            <person name="Ito M."/>
            <person name="Marcotte E.M."/>
            <person name="Wallingford J.B."/>
            <person name="Ito Y."/>
            <person name="Asashima M."/>
            <person name="Ueno N."/>
            <person name="Matsuda Y."/>
            <person name="Veenstra G.J."/>
            <person name="Fujiyama A."/>
            <person name="Harland R.M."/>
            <person name="Taira M."/>
            <person name="Rokhsar D.S."/>
        </authorList>
    </citation>
    <scope>NUCLEOTIDE SEQUENCE [LARGE SCALE GENOMIC DNA]</scope>
    <source>
        <strain evidence="2">J</strain>
    </source>
</reference>
<proteinExistence type="predicted"/>
<dbReference type="EMBL" id="CM004481">
    <property type="protein sequence ID" value="OCT65726.1"/>
    <property type="molecule type" value="Genomic_DNA"/>
</dbReference>
<protein>
    <submittedName>
        <fullName evidence="1">Uncharacterized protein</fullName>
    </submittedName>
</protein>